<reference evidence="2" key="1">
    <citation type="journal article" date="2023" name="Mol. Phylogenet. Evol.">
        <title>Genome-scale phylogeny and comparative genomics of the fungal order Sordariales.</title>
        <authorList>
            <person name="Hensen N."/>
            <person name="Bonometti L."/>
            <person name="Westerberg I."/>
            <person name="Brannstrom I.O."/>
            <person name="Guillou S."/>
            <person name="Cros-Aarteil S."/>
            <person name="Calhoun S."/>
            <person name="Haridas S."/>
            <person name="Kuo A."/>
            <person name="Mondo S."/>
            <person name="Pangilinan J."/>
            <person name="Riley R."/>
            <person name="LaButti K."/>
            <person name="Andreopoulos B."/>
            <person name="Lipzen A."/>
            <person name="Chen C."/>
            <person name="Yan M."/>
            <person name="Daum C."/>
            <person name="Ng V."/>
            <person name="Clum A."/>
            <person name="Steindorff A."/>
            <person name="Ohm R.A."/>
            <person name="Martin F."/>
            <person name="Silar P."/>
            <person name="Natvig D.O."/>
            <person name="Lalanne C."/>
            <person name="Gautier V."/>
            <person name="Ament-Velasquez S.L."/>
            <person name="Kruys A."/>
            <person name="Hutchinson M.I."/>
            <person name="Powell A.J."/>
            <person name="Barry K."/>
            <person name="Miller A.N."/>
            <person name="Grigoriev I.V."/>
            <person name="Debuchy R."/>
            <person name="Gladieux P."/>
            <person name="Hiltunen Thoren M."/>
            <person name="Johannesson H."/>
        </authorList>
    </citation>
    <scope>NUCLEOTIDE SEQUENCE</scope>
    <source>
        <strain evidence="2">PSN243</strain>
    </source>
</reference>
<dbReference type="EMBL" id="MU865952">
    <property type="protein sequence ID" value="KAK4447049.1"/>
    <property type="molecule type" value="Genomic_DNA"/>
</dbReference>
<evidence type="ECO:0000313" key="2">
    <source>
        <dbReference type="EMBL" id="KAK4447049.1"/>
    </source>
</evidence>
<dbReference type="AlphaFoldDB" id="A0AAV9GE01"/>
<comment type="caution">
    <text evidence="2">The sequence shown here is derived from an EMBL/GenBank/DDBJ whole genome shotgun (WGS) entry which is preliminary data.</text>
</comment>
<protein>
    <submittedName>
        <fullName evidence="2">Uncharacterized protein</fullName>
    </submittedName>
</protein>
<gene>
    <name evidence="2" type="ORF">QBC34DRAFT_410332</name>
</gene>
<keyword evidence="1" id="KW-1133">Transmembrane helix</keyword>
<evidence type="ECO:0000313" key="3">
    <source>
        <dbReference type="Proteomes" id="UP001321760"/>
    </source>
</evidence>
<name>A0AAV9GE01_9PEZI</name>
<keyword evidence="3" id="KW-1185">Reference proteome</keyword>
<feature type="transmembrane region" description="Helical" evidence="1">
    <location>
        <begin position="12"/>
        <end position="34"/>
    </location>
</feature>
<organism evidence="2 3">
    <name type="scientific">Podospora aff. communis PSN243</name>
    <dbReference type="NCBI Taxonomy" id="3040156"/>
    <lineage>
        <taxon>Eukaryota</taxon>
        <taxon>Fungi</taxon>
        <taxon>Dikarya</taxon>
        <taxon>Ascomycota</taxon>
        <taxon>Pezizomycotina</taxon>
        <taxon>Sordariomycetes</taxon>
        <taxon>Sordariomycetidae</taxon>
        <taxon>Sordariales</taxon>
        <taxon>Podosporaceae</taxon>
        <taxon>Podospora</taxon>
    </lineage>
</organism>
<keyword evidence="1" id="KW-0812">Transmembrane</keyword>
<accession>A0AAV9GE01</accession>
<evidence type="ECO:0000256" key="1">
    <source>
        <dbReference type="SAM" id="Phobius"/>
    </source>
</evidence>
<proteinExistence type="predicted"/>
<dbReference type="Proteomes" id="UP001321760">
    <property type="component" value="Unassembled WGS sequence"/>
</dbReference>
<keyword evidence="1" id="KW-0472">Membrane</keyword>
<reference evidence="2" key="2">
    <citation type="submission" date="2023-05" db="EMBL/GenBank/DDBJ databases">
        <authorList>
            <consortium name="Lawrence Berkeley National Laboratory"/>
            <person name="Steindorff A."/>
            <person name="Hensen N."/>
            <person name="Bonometti L."/>
            <person name="Westerberg I."/>
            <person name="Brannstrom I.O."/>
            <person name="Guillou S."/>
            <person name="Cros-Aarteil S."/>
            <person name="Calhoun S."/>
            <person name="Haridas S."/>
            <person name="Kuo A."/>
            <person name="Mondo S."/>
            <person name="Pangilinan J."/>
            <person name="Riley R."/>
            <person name="Labutti K."/>
            <person name="Andreopoulos B."/>
            <person name="Lipzen A."/>
            <person name="Chen C."/>
            <person name="Yanf M."/>
            <person name="Daum C."/>
            <person name="Ng V."/>
            <person name="Clum A."/>
            <person name="Ohm R."/>
            <person name="Martin F."/>
            <person name="Silar P."/>
            <person name="Natvig D."/>
            <person name="Lalanne C."/>
            <person name="Gautier V."/>
            <person name="Ament-Velasquez S.L."/>
            <person name="Kruys A."/>
            <person name="Hutchinson M.I."/>
            <person name="Powell A.J."/>
            <person name="Barry K."/>
            <person name="Miller A.N."/>
            <person name="Grigoriev I.V."/>
            <person name="Debuchy R."/>
            <person name="Gladieux P."/>
            <person name="Thoren M.H."/>
            <person name="Johannesson H."/>
        </authorList>
    </citation>
    <scope>NUCLEOTIDE SEQUENCE</scope>
    <source>
        <strain evidence="2">PSN243</strain>
    </source>
</reference>
<feature type="transmembrane region" description="Helical" evidence="1">
    <location>
        <begin position="40"/>
        <end position="58"/>
    </location>
</feature>
<sequence length="67" mass="7749">MWVCFVSGKRRVGLVLVLGWTIGGRSVSLLFFFLVGWLAWSFEILILFVLFYMFWLPWGCGNMHMGG</sequence>